<dbReference type="Gene3D" id="1.25.40.20">
    <property type="entry name" value="Ankyrin repeat-containing domain"/>
    <property type="match status" value="2"/>
</dbReference>
<dbReference type="STRING" id="1367422.A0A178Z4Y0"/>
<keyword evidence="1" id="KW-0677">Repeat</keyword>
<comment type="caution">
    <text evidence="6">The sequence shown here is derived from an EMBL/GenBank/DDBJ whole genome shotgun (WGS) entry which is preliminary data.</text>
</comment>
<evidence type="ECO:0000256" key="3">
    <source>
        <dbReference type="PROSITE-ProRule" id="PRU00023"/>
    </source>
</evidence>
<dbReference type="EMBL" id="LVYI01000013">
    <property type="protein sequence ID" value="OAP54807.1"/>
    <property type="molecule type" value="Genomic_DNA"/>
</dbReference>
<dbReference type="Gene3D" id="3.40.50.300">
    <property type="entry name" value="P-loop containing nucleotide triphosphate hydrolases"/>
    <property type="match status" value="1"/>
</dbReference>
<feature type="repeat" description="ANK" evidence="3">
    <location>
        <begin position="873"/>
        <end position="901"/>
    </location>
</feature>
<dbReference type="Pfam" id="PF22939">
    <property type="entry name" value="WHD_GPIID"/>
    <property type="match status" value="1"/>
</dbReference>
<dbReference type="GO" id="GO:0000976">
    <property type="term" value="F:transcription cis-regulatory region binding"/>
    <property type="evidence" value="ECO:0007669"/>
    <property type="project" value="TreeGrafter"/>
</dbReference>
<sequence length="901" mass="99594">MNSLKNIDNADQYCQMHEALLDKEDERAQWEQQTSTIEKSGKIQQQILDALRDVLATRAADREDDHQRKILHCLAADYAGQKNFNPRRVPGTCRWFLDDPRFHRWRDSTESSLLWLSTGPGCGKSVLSRALIDEMLLTTQLMTSTVCYFFFKDSLERRQRGEDALCGILHQLYSQNLASGLINHAYQPFKSYGRGLRSMFYPLWNLLMATAGDSSSGEVICLLDALDECQADARQQLLDQLRQFYDDTRQSGPKTPRIKFLITSRPNSDIDGKFRLLGPEVNFIVFAGDDRSDLISQEINLVIDQRMPEVVPRLDSASRCVLADHLKGMQHRTYLWLHLVMEEIRLRFASHATVKRIETLLQQLPTSVVDAYENILGRSVEPEAARIILQIVLAATRPLTVDEMTVAVAIARTKYVRSYEDLDLESDDVRESNLRNMCGFFISISDSKVSLIHQTARDFLLKSDTENGSNSTSSVSSKKWQGSVDLVVAEHTVARVCIALLLFDVYQKRMPWSNFYGDSGEWHYRYQNLTSSYPLLNYASTGWSKHYRASQHMSVDEEIGLALSICDIRQGYFQTWFPIYWYTEKSGKRPSVTALVVASTFGFTTVVRKILFLATQGERDVDAARRPTMSGDLINESTEYYGTALQVASGEGHVEIVKLLLDSGADVNAPGKRYSDTALQAASAKGHVEIVKLLLDSGADVNAPGKRYGTALQMASAKGHVEIVKLLLDSGADVNAPGGYYATALQMASAKGHVEIVKLLLDSGADVNAPGGYYGTALQVASGEGHVEIVKLLLDSGADVNAPGKRYSDTTLQAASAKGHVEIVKLLLDSGADVNAPGGYYGTALQAASAKGHVETVKLLLDSGADVNAPGERYGTALQIASEEGHVEIVKLLLDSGALNT</sequence>
<evidence type="ECO:0000313" key="7">
    <source>
        <dbReference type="Proteomes" id="UP000078343"/>
    </source>
</evidence>
<feature type="repeat" description="ANK" evidence="3">
    <location>
        <begin position="773"/>
        <end position="805"/>
    </location>
</feature>
<feature type="repeat" description="ANK" evidence="3">
    <location>
        <begin position="740"/>
        <end position="772"/>
    </location>
</feature>
<dbReference type="Pfam" id="PF12796">
    <property type="entry name" value="Ank_2"/>
    <property type="match status" value="4"/>
</dbReference>
<dbReference type="InterPro" id="IPR056884">
    <property type="entry name" value="NPHP3-like_N"/>
</dbReference>
<dbReference type="InterPro" id="IPR027417">
    <property type="entry name" value="P-loop_NTPase"/>
</dbReference>
<dbReference type="PANTHER" id="PTHR24193:SF121">
    <property type="entry name" value="ADA2A-CONTAINING COMPLEX COMPONENT 3, ISOFORM D"/>
    <property type="match status" value="1"/>
</dbReference>
<dbReference type="SUPFAM" id="SSF48403">
    <property type="entry name" value="Ankyrin repeat"/>
    <property type="match status" value="1"/>
</dbReference>
<feature type="domain" description="Nephrocystin 3-like N-terminal" evidence="5">
    <location>
        <begin position="91"/>
        <end position="265"/>
    </location>
</feature>
<feature type="domain" description="GPI inositol-deacylase winged helix" evidence="4">
    <location>
        <begin position="383"/>
        <end position="466"/>
    </location>
</feature>
<feature type="repeat" description="ANK" evidence="3">
    <location>
        <begin position="674"/>
        <end position="706"/>
    </location>
</feature>
<dbReference type="InterPro" id="IPR054471">
    <property type="entry name" value="GPIID_WHD"/>
</dbReference>
<dbReference type="GO" id="GO:0045944">
    <property type="term" value="P:positive regulation of transcription by RNA polymerase II"/>
    <property type="evidence" value="ECO:0007669"/>
    <property type="project" value="TreeGrafter"/>
</dbReference>
<dbReference type="Proteomes" id="UP000078343">
    <property type="component" value="Unassembled WGS sequence"/>
</dbReference>
<proteinExistence type="predicted"/>
<dbReference type="PROSITE" id="PS50297">
    <property type="entry name" value="ANK_REP_REGION"/>
    <property type="match status" value="8"/>
</dbReference>
<keyword evidence="7" id="KW-1185">Reference proteome</keyword>
<dbReference type="GeneID" id="30015423"/>
<dbReference type="InterPro" id="IPR050663">
    <property type="entry name" value="Ankyrin-SOCS_Box"/>
</dbReference>
<dbReference type="PRINTS" id="PR01415">
    <property type="entry name" value="ANKYRIN"/>
</dbReference>
<dbReference type="Pfam" id="PF24883">
    <property type="entry name" value="NPHP3_N"/>
    <property type="match status" value="1"/>
</dbReference>
<protein>
    <submittedName>
        <fullName evidence="6">Uncharacterized protein</fullName>
    </submittedName>
</protein>
<dbReference type="OrthoDB" id="4160321at2759"/>
<evidence type="ECO:0000259" key="4">
    <source>
        <dbReference type="Pfam" id="PF22939"/>
    </source>
</evidence>
<dbReference type="InterPro" id="IPR002110">
    <property type="entry name" value="Ankyrin_rpt"/>
</dbReference>
<feature type="repeat" description="ANK" evidence="3">
    <location>
        <begin position="840"/>
        <end position="872"/>
    </location>
</feature>
<feature type="repeat" description="ANK" evidence="3">
    <location>
        <begin position="640"/>
        <end position="672"/>
    </location>
</feature>
<keyword evidence="2 3" id="KW-0040">ANK repeat</keyword>
<dbReference type="PANTHER" id="PTHR24193">
    <property type="entry name" value="ANKYRIN REPEAT PROTEIN"/>
    <property type="match status" value="1"/>
</dbReference>
<evidence type="ECO:0000256" key="1">
    <source>
        <dbReference type="ARBA" id="ARBA00022737"/>
    </source>
</evidence>
<dbReference type="SMART" id="SM00248">
    <property type="entry name" value="ANK"/>
    <property type="match status" value="8"/>
</dbReference>
<feature type="repeat" description="ANK" evidence="3">
    <location>
        <begin position="707"/>
        <end position="739"/>
    </location>
</feature>
<gene>
    <name evidence="6" type="ORF">AYL99_11255</name>
</gene>
<name>A0A178Z4Y0_9EURO</name>
<evidence type="ECO:0000313" key="6">
    <source>
        <dbReference type="EMBL" id="OAP54807.1"/>
    </source>
</evidence>
<dbReference type="GO" id="GO:0005634">
    <property type="term" value="C:nucleus"/>
    <property type="evidence" value="ECO:0007669"/>
    <property type="project" value="TreeGrafter"/>
</dbReference>
<organism evidence="6 7">
    <name type="scientific">Fonsecaea erecta</name>
    <dbReference type="NCBI Taxonomy" id="1367422"/>
    <lineage>
        <taxon>Eukaryota</taxon>
        <taxon>Fungi</taxon>
        <taxon>Dikarya</taxon>
        <taxon>Ascomycota</taxon>
        <taxon>Pezizomycotina</taxon>
        <taxon>Eurotiomycetes</taxon>
        <taxon>Chaetothyriomycetidae</taxon>
        <taxon>Chaetothyriales</taxon>
        <taxon>Herpotrichiellaceae</taxon>
        <taxon>Fonsecaea</taxon>
    </lineage>
</organism>
<evidence type="ECO:0000259" key="5">
    <source>
        <dbReference type="Pfam" id="PF24883"/>
    </source>
</evidence>
<feature type="repeat" description="ANK" evidence="3">
    <location>
        <begin position="807"/>
        <end position="839"/>
    </location>
</feature>
<dbReference type="RefSeq" id="XP_018688174.1">
    <property type="nucleotide sequence ID" value="XM_018842761.1"/>
</dbReference>
<dbReference type="InterPro" id="IPR036770">
    <property type="entry name" value="Ankyrin_rpt-contain_sf"/>
</dbReference>
<dbReference type="AlphaFoldDB" id="A0A178Z4Y0"/>
<accession>A0A178Z4Y0</accession>
<dbReference type="PROSITE" id="PS50088">
    <property type="entry name" value="ANK_REPEAT"/>
    <property type="match status" value="8"/>
</dbReference>
<evidence type="ECO:0000256" key="2">
    <source>
        <dbReference type="ARBA" id="ARBA00023043"/>
    </source>
</evidence>
<reference evidence="6 7" key="1">
    <citation type="submission" date="2016-04" db="EMBL/GenBank/DDBJ databases">
        <title>Draft genome of Fonsecaea erecta CBS 125763.</title>
        <authorList>
            <person name="Weiss V.A."/>
            <person name="Vicente V.A."/>
            <person name="Raittz R.T."/>
            <person name="Moreno L.F."/>
            <person name="De Souza E.M."/>
            <person name="Pedrosa F.O."/>
            <person name="Steffens M.B."/>
            <person name="Faoro H."/>
            <person name="Tadra-Sfeir M.Z."/>
            <person name="Najafzadeh M.J."/>
            <person name="Felipe M.S."/>
            <person name="Teixeira M."/>
            <person name="Sun J."/>
            <person name="Xi L."/>
            <person name="Gomes R."/>
            <person name="De Azevedo C.M."/>
            <person name="Salgado C.G."/>
            <person name="Da Silva M.B."/>
            <person name="Nascimento M.F."/>
            <person name="Queiroz-Telles F."/>
            <person name="Attili D.S."/>
            <person name="Gorbushina A."/>
        </authorList>
    </citation>
    <scope>NUCLEOTIDE SEQUENCE [LARGE SCALE GENOMIC DNA]</scope>
    <source>
        <strain evidence="6 7">CBS 125763</strain>
    </source>
</reference>